<accession>A0A1G9SY84</accession>
<evidence type="ECO:0000256" key="2">
    <source>
        <dbReference type="ARBA" id="ARBA00022448"/>
    </source>
</evidence>
<dbReference type="PROSITE" id="PS50850">
    <property type="entry name" value="MFS"/>
    <property type="match status" value="1"/>
</dbReference>
<reference evidence="9" key="1">
    <citation type="submission" date="2016-10" db="EMBL/GenBank/DDBJ databases">
        <authorList>
            <person name="Varghese N."/>
            <person name="Submissions S."/>
        </authorList>
    </citation>
    <scope>NUCLEOTIDE SEQUENCE [LARGE SCALE GENOMIC DNA]</scope>
    <source>
        <strain evidence="9">M83</strain>
    </source>
</reference>
<evidence type="ECO:0000259" key="7">
    <source>
        <dbReference type="PROSITE" id="PS50850"/>
    </source>
</evidence>
<protein>
    <submittedName>
        <fullName evidence="8">Major Facilitator Superfamily protein</fullName>
    </submittedName>
</protein>
<evidence type="ECO:0000256" key="1">
    <source>
        <dbReference type="ARBA" id="ARBA00004651"/>
    </source>
</evidence>
<evidence type="ECO:0000256" key="4">
    <source>
        <dbReference type="ARBA" id="ARBA00022989"/>
    </source>
</evidence>
<dbReference type="RefSeq" id="WP_242869299.1">
    <property type="nucleotide sequence ID" value="NZ_FNHZ01000001.1"/>
</dbReference>
<keyword evidence="2" id="KW-0813">Transport</keyword>
<feature type="transmembrane region" description="Helical" evidence="6">
    <location>
        <begin position="39"/>
        <end position="62"/>
    </location>
</feature>
<dbReference type="InterPro" id="IPR020846">
    <property type="entry name" value="MFS_dom"/>
</dbReference>
<dbReference type="PANTHER" id="PTHR23530">
    <property type="entry name" value="TRANSPORT PROTEIN-RELATED"/>
    <property type="match status" value="1"/>
</dbReference>
<dbReference type="EMBL" id="FNHZ01000001">
    <property type="protein sequence ID" value="SDM40267.1"/>
    <property type="molecule type" value="Genomic_DNA"/>
</dbReference>
<keyword evidence="4 6" id="KW-1133">Transmembrane helix</keyword>
<feature type="transmembrane region" description="Helical" evidence="6">
    <location>
        <begin position="307"/>
        <end position="340"/>
    </location>
</feature>
<keyword evidence="9" id="KW-1185">Reference proteome</keyword>
<evidence type="ECO:0000256" key="6">
    <source>
        <dbReference type="SAM" id="Phobius"/>
    </source>
</evidence>
<proteinExistence type="predicted"/>
<evidence type="ECO:0000256" key="5">
    <source>
        <dbReference type="ARBA" id="ARBA00023136"/>
    </source>
</evidence>
<dbReference type="InterPro" id="IPR005829">
    <property type="entry name" value="Sugar_transporter_CS"/>
</dbReference>
<dbReference type="InterPro" id="IPR036259">
    <property type="entry name" value="MFS_trans_sf"/>
</dbReference>
<dbReference type="InterPro" id="IPR053160">
    <property type="entry name" value="MFS_DHA3_Transporter"/>
</dbReference>
<feature type="transmembrane region" description="Helical" evidence="6">
    <location>
        <begin position="276"/>
        <end position="295"/>
    </location>
</feature>
<comment type="subcellular location">
    <subcellularLocation>
        <location evidence="1">Cell membrane</location>
        <topology evidence="1">Multi-pass membrane protein</topology>
    </subcellularLocation>
</comment>
<feature type="transmembrane region" description="Helical" evidence="6">
    <location>
        <begin position="74"/>
        <end position="94"/>
    </location>
</feature>
<dbReference type="Proteomes" id="UP000187651">
    <property type="component" value="Unassembled WGS sequence"/>
</dbReference>
<organism evidence="8 9">
    <name type="scientific">Lachnospira pectinoschiza</name>
    <dbReference type="NCBI Taxonomy" id="28052"/>
    <lineage>
        <taxon>Bacteria</taxon>
        <taxon>Bacillati</taxon>
        <taxon>Bacillota</taxon>
        <taxon>Clostridia</taxon>
        <taxon>Lachnospirales</taxon>
        <taxon>Lachnospiraceae</taxon>
        <taxon>Lachnospira</taxon>
    </lineage>
</organism>
<feature type="transmembrane region" description="Helical" evidence="6">
    <location>
        <begin position="367"/>
        <end position="387"/>
    </location>
</feature>
<feature type="transmembrane region" description="Helical" evidence="6">
    <location>
        <begin position="106"/>
        <end position="128"/>
    </location>
</feature>
<dbReference type="PANTHER" id="PTHR23530:SF1">
    <property type="entry name" value="PERMEASE, MAJOR FACILITATOR SUPERFAMILY-RELATED"/>
    <property type="match status" value="1"/>
</dbReference>
<dbReference type="InterPro" id="IPR011701">
    <property type="entry name" value="MFS"/>
</dbReference>
<name>A0A1G9SY84_9FIRM</name>
<dbReference type="SUPFAM" id="SSF103473">
    <property type="entry name" value="MFS general substrate transporter"/>
    <property type="match status" value="1"/>
</dbReference>
<evidence type="ECO:0000313" key="8">
    <source>
        <dbReference type="EMBL" id="SDM40267.1"/>
    </source>
</evidence>
<dbReference type="Gene3D" id="1.20.1250.20">
    <property type="entry name" value="MFS general substrate transporter like domains"/>
    <property type="match status" value="1"/>
</dbReference>
<keyword evidence="3 6" id="KW-0812">Transmembrane</keyword>
<feature type="domain" description="Major facilitator superfamily (MFS) profile" evidence="7">
    <location>
        <begin position="32"/>
        <end position="388"/>
    </location>
</feature>
<gene>
    <name evidence="8" type="ORF">SAMN05216544_0136</name>
</gene>
<dbReference type="Pfam" id="PF07690">
    <property type="entry name" value="MFS_1"/>
    <property type="match status" value="1"/>
</dbReference>
<sequence>MSKNNIQTMNNTEIETVDNTIVKDTCKKISKARGQIKKLYLLDGVGAMMIAGASWVALLAARGYSTVEIGFIESIFHVASMIFEVPSGALADVFGRKKIMVASSVMAIISSLIMVLSDSFFTIALAMITSAFSYNLASGTREALAYDSLKDAGIENEYDKFASNDMMIYEVTSSAATLLAGVALMLGYKKAYIIDALVGLLAVIVASSLMEIKTEIHKETSIRKRFKEVVASSIEFIRENRRARLIIVFNALIGAVDILILFFLQAKLPEMGLGTILLGPALFGMGLGAAVGAKAIEFFPDVRYRNICIFSFVGVVIAFSSMFIHNVIAMIIGGFIGAFADDFLEVRTDVVLNNMIPSNQRATLMSINSFTFSVVMIILSPIFGWLFS</sequence>
<evidence type="ECO:0000313" key="9">
    <source>
        <dbReference type="Proteomes" id="UP000187651"/>
    </source>
</evidence>
<feature type="transmembrane region" description="Helical" evidence="6">
    <location>
        <begin position="245"/>
        <end position="264"/>
    </location>
</feature>
<dbReference type="GO" id="GO:0005886">
    <property type="term" value="C:plasma membrane"/>
    <property type="evidence" value="ECO:0007669"/>
    <property type="project" value="UniProtKB-SubCell"/>
</dbReference>
<dbReference type="AlphaFoldDB" id="A0A1G9SY84"/>
<evidence type="ECO:0000256" key="3">
    <source>
        <dbReference type="ARBA" id="ARBA00022692"/>
    </source>
</evidence>
<dbReference type="GO" id="GO:0022857">
    <property type="term" value="F:transmembrane transporter activity"/>
    <property type="evidence" value="ECO:0007669"/>
    <property type="project" value="InterPro"/>
</dbReference>
<dbReference type="PROSITE" id="PS00216">
    <property type="entry name" value="SUGAR_TRANSPORT_1"/>
    <property type="match status" value="1"/>
</dbReference>
<keyword evidence="5 6" id="KW-0472">Membrane</keyword>